<dbReference type="EMBL" id="WHWC01000018">
    <property type="protein sequence ID" value="KAG8364732.1"/>
    <property type="molecule type" value="Genomic_DNA"/>
</dbReference>
<evidence type="ECO:0000313" key="1">
    <source>
        <dbReference type="EMBL" id="KAG8364732.1"/>
    </source>
</evidence>
<organism evidence="1 2">
    <name type="scientific">Buddleja alternifolia</name>
    <dbReference type="NCBI Taxonomy" id="168488"/>
    <lineage>
        <taxon>Eukaryota</taxon>
        <taxon>Viridiplantae</taxon>
        <taxon>Streptophyta</taxon>
        <taxon>Embryophyta</taxon>
        <taxon>Tracheophyta</taxon>
        <taxon>Spermatophyta</taxon>
        <taxon>Magnoliopsida</taxon>
        <taxon>eudicotyledons</taxon>
        <taxon>Gunneridae</taxon>
        <taxon>Pentapetalae</taxon>
        <taxon>asterids</taxon>
        <taxon>lamiids</taxon>
        <taxon>Lamiales</taxon>
        <taxon>Scrophulariaceae</taxon>
        <taxon>Buddlejeae</taxon>
        <taxon>Buddleja</taxon>
    </lineage>
</organism>
<dbReference type="PANTHER" id="PTHR33156">
    <property type="entry name" value="OS02G0230000 PROTEIN"/>
    <property type="match status" value="1"/>
</dbReference>
<protein>
    <submittedName>
        <fullName evidence="1">Uncharacterized protein</fullName>
    </submittedName>
</protein>
<evidence type="ECO:0000313" key="2">
    <source>
        <dbReference type="Proteomes" id="UP000826271"/>
    </source>
</evidence>
<comment type="caution">
    <text evidence="1">The sequence shown here is derived from an EMBL/GenBank/DDBJ whole genome shotgun (WGS) entry which is preliminary data.</text>
</comment>
<dbReference type="AlphaFoldDB" id="A0AAV6W8F6"/>
<dbReference type="GO" id="GO:0005739">
    <property type="term" value="C:mitochondrion"/>
    <property type="evidence" value="ECO:0007669"/>
    <property type="project" value="TreeGrafter"/>
</dbReference>
<keyword evidence="2" id="KW-1185">Reference proteome</keyword>
<sequence length="173" mass="19365">MAIAAAAARSFCRSSSVRSAASRLASQPKPAPSPSPAEMSACLASLQPYHTATASALMTSMLTVSRFGFGWLPEDMRDERLRGAFDMHVELQYSTQSDHFPPLTWKELKKFESKLMCPHKIAGFCIESKLAMMMCDDLWKAWNILMYKLLFLTLAMESEEVSNELEKGHYTVS</sequence>
<dbReference type="Proteomes" id="UP000826271">
    <property type="component" value="Unassembled WGS sequence"/>
</dbReference>
<dbReference type="InterPro" id="IPR043459">
    <property type="entry name" value="NFD6/NOXY2-like"/>
</dbReference>
<proteinExistence type="predicted"/>
<dbReference type="PANTHER" id="PTHR33156:SF83">
    <property type="entry name" value="OS01G0754000 PROTEIN"/>
    <property type="match status" value="1"/>
</dbReference>
<reference evidence="1" key="1">
    <citation type="submission" date="2019-10" db="EMBL/GenBank/DDBJ databases">
        <authorList>
            <person name="Zhang R."/>
            <person name="Pan Y."/>
            <person name="Wang J."/>
            <person name="Ma R."/>
            <person name="Yu S."/>
        </authorList>
    </citation>
    <scope>NUCLEOTIDE SEQUENCE</scope>
    <source>
        <strain evidence="1">LA-IB0</strain>
        <tissue evidence="1">Leaf</tissue>
    </source>
</reference>
<accession>A0AAV6W8F6</accession>
<name>A0AAV6W8F6_9LAMI</name>
<gene>
    <name evidence="1" type="ORF">BUALT_Bualt18G0029300</name>
</gene>